<dbReference type="Proteomes" id="UP000033121">
    <property type="component" value="Unassembled WGS sequence"/>
</dbReference>
<evidence type="ECO:0000313" key="2">
    <source>
        <dbReference type="EMBL" id="GAO44031.1"/>
    </source>
</evidence>
<feature type="domain" description="Transcription elongation factor GreA/GreB C-terminal" evidence="1">
    <location>
        <begin position="63"/>
        <end position="136"/>
    </location>
</feature>
<evidence type="ECO:0000259" key="1">
    <source>
        <dbReference type="Pfam" id="PF01272"/>
    </source>
</evidence>
<evidence type="ECO:0000313" key="3">
    <source>
        <dbReference type="Proteomes" id="UP000033121"/>
    </source>
</evidence>
<name>A0A0E9N2Z3_9BACT</name>
<comment type="caution">
    <text evidence="2">The sequence shown here is derived from an EMBL/GenBank/DDBJ whole genome shotgun (WGS) entry which is preliminary data.</text>
</comment>
<organism evidence="2 3">
    <name type="scientific">Flavihumibacter petaseus NBRC 106054</name>
    <dbReference type="NCBI Taxonomy" id="1220578"/>
    <lineage>
        <taxon>Bacteria</taxon>
        <taxon>Pseudomonadati</taxon>
        <taxon>Bacteroidota</taxon>
        <taxon>Chitinophagia</taxon>
        <taxon>Chitinophagales</taxon>
        <taxon>Chitinophagaceae</taxon>
        <taxon>Flavihumibacter</taxon>
    </lineage>
</organism>
<sequence>MKNKAKTPAAVKKHLLLTSDDHELLLFYLKGGTEVKSFDRSNIAALQEELKRAQLVDKADFPRDVVKINSRVKVKMEGKKEAMEFTVVTPDKADIRERKISVLAPVGTALLGFRKGQQVQWEVPAGKKTFTILEVKNE</sequence>
<dbReference type="InterPro" id="IPR001437">
    <property type="entry name" value="Tscrpt_elong_fac_GreA/B_C"/>
</dbReference>
<dbReference type="EMBL" id="BBWV01000003">
    <property type="protein sequence ID" value="GAO44031.1"/>
    <property type="molecule type" value="Genomic_DNA"/>
</dbReference>
<dbReference type="GO" id="GO:0070063">
    <property type="term" value="F:RNA polymerase binding"/>
    <property type="evidence" value="ECO:0007669"/>
    <property type="project" value="InterPro"/>
</dbReference>
<dbReference type="Gene3D" id="3.10.50.30">
    <property type="entry name" value="Transcription elongation factor, GreA/GreB, C-terminal domain"/>
    <property type="match status" value="1"/>
</dbReference>
<dbReference type="SUPFAM" id="SSF54534">
    <property type="entry name" value="FKBP-like"/>
    <property type="match status" value="1"/>
</dbReference>
<reference evidence="2 3" key="1">
    <citation type="submission" date="2015-04" db="EMBL/GenBank/DDBJ databases">
        <title>Whole genome shotgun sequence of Flavihumibacter petaseus NBRC 106054.</title>
        <authorList>
            <person name="Miyazawa S."/>
            <person name="Hosoyama A."/>
            <person name="Hashimoto M."/>
            <person name="Noguchi M."/>
            <person name="Tsuchikane K."/>
            <person name="Ohji S."/>
            <person name="Yamazoe A."/>
            <person name="Ichikawa N."/>
            <person name="Kimura A."/>
            <person name="Fujita N."/>
        </authorList>
    </citation>
    <scope>NUCLEOTIDE SEQUENCE [LARGE SCALE GENOMIC DNA]</scope>
    <source>
        <strain evidence="2 3">NBRC 106054</strain>
    </source>
</reference>
<dbReference type="Pfam" id="PF01272">
    <property type="entry name" value="GreA_GreB"/>
    <property type="match status" value="1"/>
</dbReference>
<protein>
    <submittedName>
        <fullName evidence="2">Nucleoside-diphosphate kinase regulator</fullName>
    </submittedName>
</protein>
<dbReference type="PANTHER" id="PTHR30437:SF5">
    <property type="entry name" value="REGULATOR OF NUCLEOSIDE DIPHOSPHATE KINASE"/>
    <property type="match status" value="1"/>
</dbReference>
<dbReference type="InterPro" id="IPR023459">
    <property type="entry name" value="Tscrpt_elong_fac_GreA/B_fam"/>
</dbReference>
<dbReference type="GO" id="GO:0006354">
    <property type="term" value="P:DNA-templated transcription elongation"/>
    <property type="evidence" value="ECO:0007669"/>
    <property type="project" value="TreeGrafter"/>
</dbReference>
<dbReference type="RefSeq" id="WP_046370013.1">
    <property type="nucleotide sequence ID" value="NZ_BBWV01000003.1"/>
</dbReference>
<proteinExistence type="predicted"/>
<keyword evidence="2" id="KW-0418">Kinase</keyword>
<dbReference type="GO" id="GO:0016301">
    <property type="term" value="F:kinase activity"/>
    <property type="evidence" value="ECO:0007669"/>
    <property type="project" value="UniProtKB-KW"/>
</dbReference>
<keyword evidence="2" id="KW-0808">Transferase</keyword>
<dbReference type="PANTHER" id="PTHR30437">
    <property type="entry name" value="TRANSCRIPTION ELONGATION FACTOR GREA"/>
    <property type="match status" value="1"/>
</dbReference>
<keyword evidence="3" id="KW-1185">Reference proteome</keyword>
<gene>
    <name evidence="2" type="primary">rnk</name>
    <name evidence="2" type="ORF">FPE01S_03_00710</name>
</gene>
<dbReference type="GO" id="GO:0032784">
    <property type="term" value="P:regulation of DNA-templated transcription elongation"/>
    <property type="evidence" value="ECO:0007669"/>
    <property type="project" value="InterPro"/>
</dbReference>
<dbReference type="GO" id="GO:0003677">
    <property type="term" value="F:DNA binding"/>
    <property type="evidence" value="ECO:0007669"/>
    <property type="project" value="InterPro"/>
</dbReference>
<dbReference type="AlphaFoldDB" id="A0A0E9N2Z3"/>
<dbReference type="InterPro" id="IPR036953">
    <property type="entry name" value="GreA/GreB_C_sf"/>
</dbReference>
<dbReference type="STRING" id="1220578.FPE01S_03_00710"/>
<accession>A0A0E9N2Z3</accession>